<dbReference type="RefSeq" id="WP_205256203.1">
    <property type="nucleotide sequence ID" value="NZ_BAAAPV010000003.1"/>
</dbReference>
<evidence type="ECO:0000256" key="1">
    <source>
        <dbReference type="ARBA" id="ARBA00009670"/>
    </source>
</evidence>
<keyword evidence="5" id="KW-1185">Reference proteome</keyword>
<reference evidence="4" key="1">
    <citation type="submission" date="2021-01" db="EMBL/GenBank/DDBJ databases">
        <title>KCTC 19127 draft genome.</title>
        <authorList>
            <person name="An D."/>
        </authorList>
    </citation>
    <scope>NUCLEOTIDE SEQUENCE</scope>
    <source>
        <strain evidence="4">KCTC 19127</strain>
    </source>
</reference>
<protein>
    <submittedName>
        <fullName evidence="4">AarF/ABC1/UbiB kinase family protein</fullName>
    </submittedName>
</protein>
<dbReference type="InterPro" id="IPR004147">
    <property type="entry name" value="ABC1_dom"/>
</dbReference>
<accession>A0A938YK02</accession>
<feature type="transmembrane region" description="Helical" evidence="2">
    <location>
        <begin position="12"/>
        <end position="32"/>
    </location>
</feature>
<dbReference type="EMBL" id="JAERWL010000006">
    <property type="protein sequence ID" value="MBM9476103.1"/>
    <property type="molecule type" value="Genomic_DNA"/>
</dbReference>
<name>A0A938YK02_9ACTN</name>
<keyword evidence="4" id="KW-0808">Transferase</keyword>
<keyword evidence="2" id="KW-1133">Transmembrane helix</keyword>
<evidence type="ECO:0000313" key="4">
    <source>
        <dbReference type="EMBL" id="MBM9476103.1"/>
    </source>
</evidence>
<keyword evidence="4" id="KW-0418">Kinase</keyword>
<dbReference type="PANTHER" id="PTHR10566">
    <property type="entry name" value="CHAPERONE-ACTIVITY OF BC1 COMPLEX CABC1 -RELATED"/>
    <property type="match status" value="1"/>
</dbReference>
<dbReference type="Proteomes" id="UP000663801">
    <property type="component" value="Unassembled WGS sequence"/>
</dbReference>
<proteinExistence type="inferred from homology"/>
<evidence type="ECO:0000256" key="2">
    <source>
        <dbReference type="SAM" id="Phobius"/>
    </source>
</evidence>
<dbReference type="Pfam" id="PF03109">
    <property type="entry name" value="ABC1"/>
    <property type="match status" value="1"/>
</dbReference>
<evidence type="ECO:0000313" key="5">
    <source>
        <dbReference type="Proteomes" id="UP000663801"/>
    </source>
</evidence>
<feature type="domain" description="ABC1 atypical kinase-like" evidence="3">
    <location>
        <begin position="196"/>
        <end position="417"/>
    </location>
</feature>
<comment type="similarity">
    <text evidence="1">Belongs to the protein kinase superfamily. ADCK protein kinase family.</text>
</comment>
<sequence length="657" mass="69909">MDITQRDPQSGGMWWNFVASLLLMALAGVITGRLLGIKRGFRRSVGTGLLGWFVGQVVTEVIRRETTGGRPETPGEFLGFGLSEFGFAVLATMVLSILFELVLRRKPKKAGPSRRARLRAAFTVGRRLMQVARIARRHGLAGRRLTSRAALATPETARRVRRFLEDCGGLFVKFGQIAATRSDLLPPALVGELTLLQTQARPIESDLVVAAVERELGDSVDEVFASFDRTPLAAASIGQIHAATMPDGRSVVVKVRRPDVDVGVARDAAVLRWASRSAARRSAGARQLGLVALADEVIESVRREMDFTSEEANNHALRSTPMPDGVAVPAVLDDLTTASVLVMERVDGRPLTDVAAVDACGVPREVLADRLLQAFLAQVMRSGVFHADPHPGNILLDRAGTVWFIDFGAIGFLDPVTLEAVTLIGAGLGTREPALLARALRQMAGSTGHTVDAQALTADLSKVLSDQMHSGGFSAGSIQKIIDVMGRNAIPVPAALIVLGRALVTLDGTLRQLDPRFDLATSASRNLGGLNALHGGSARETLTKEALRNLPTLRALPGLVEDVALQVRAGQLSVGVDPMSDALRTEVGSWVDRALFAAVGCVLLLASTGMLVATAFGQGDDGITVLETAGYVGLISSGIMIMRVIAQVLRREGVRGE</sequence>
<dbReference type="AlphaFoldDB" id="A0A938YK02"/>
<dbReference type="GO" id="GO:0016301">
    <property type="term" value="F:kinase activity"/>
    <property type="evidence" value="ECO:0007669"/>
    <property type="project" value="UniProtKB-KW"/>
</dbReference>
<gene>
    <name evidence="4" type="ORF">JL107_06575</name>
</gene>
<dbReference type="InterPro" id="IPR011009">
    <property type="entry name" value="Kinase-like_dom_sf"/>
</dbReference>
<evidence type="ECO:0000259" key="3">
    <source>
        <dbReference type="Pfam" id="PF03109"/>
    </source>
</evidence>
<feature type="transmembrane region" description="Helical" evidence="2">
    <location>
        <begin position="44"/>
        <end position="62"/>
    </location>
</feature>
<keyword evidence="2" id="KW-0812">Transmembrane</keyword>
<comment type="caution">
    <text evidence="4">The sequence shown here is derived from an EMBL/GenBank/DDBJ whole genome shotgun (WGS) entry which is preliminary data.</text>
</comment>
<feature type="transmembrane region" description="Helical" evidence="2">
    <location>
        <begin position="594"/>
        <end position="616"/>
    </location>
</feature>
<feature type="transmembrane region" description="Helical" evidence="2">
    <location>
        <begin position="628"/>
        <end position="646"/>
    </location>
</feature>
<keyword evidence="2" id="KW-0472">Membrane</keyword>
<dbReference type="Gene3D" id="1.10.510.10">
    <property type="entry name" value="Transferase(Phosphotransferase) domain 1"/>
    <property type="match status" value="1"/>
</dbReference>
<feature type="transmembrane region" description="Helical" evidence="2">
    <location>
        <begin position="82"/>
        <end position="103"/>
    </location>
</feature>
<dbReference type="InterPro" id="IPR050154">
    <property type="entry name" value="UbiB_kinase"/>
</dbReference>
<dbReference type="SUPFAM" id="SSF56112">
    <property type="entry name" value="Protein kinase-like (PK-like)"/>
    <property type="match status" value="1"/>
</dbReference>
<organism evidence="4 5">
    <name type="scientific">Nakamurella flavida</name>
    <dbReference type="NCBI Taxonomy" id="363630"/>
    <lineage>
        <taxon>Bacteria</taxon>
        <taxon>Bacillati</taxon>
        <taxon>Actinomycetota</taxon>
        <taxon>Actinomycetes</taxon>
        <taxon>Nakamurellales</taxon>
        <taxon>Nakamurellaceae</taxon>
        <taxon>Nakamurella</taxon>
    </lineage>
</organism>
<dbReference type="PANTHER" id="PTHR10566:SF113">
    <property type="entry name" value="PROTEIN ACTIVITY OF BC1 COMPLEX KINASE 7, CHLOROPLASTIC"/>
    <property type="match status" value="1"/>
</dbReference>
<dbReference type="CDD" id="cd05121">
    <property type="entry name" value="ABC1_ADCK3-like"/>
    <property type="match status" value="1"/>
</dbReference>